<dbReference type="InterPro" id="IPR039375">
    <property type="entry name" value="NodN-like"/>
</dbReference>
<protein>
    <submittedName>
        <fullName evidence="3">MaoC family dehydratase</fullName>
    </submittedName>
</protein>
<dbReference type="RefSeq" id="WP_344303729.1">
    <property type="nucleotide sequence ID" value="NZ_BAAAQQ010000011.1"/>
</dbReference>
<name>A0ABN2YE93_9ACTN</name>
<dbReference type="PANTHER" id="PTHR42993">
    <property type="entry name" value="MAOC-LIKE DEHYDRATASE DOMAIN-CONTAINING PROTEIN"/>
    <property type="match status" value="1"/>
</dbReference>
<evidence type="ECO:0000313" key="3">
    <source>
        <dbReference type="EMBL" id="GAA2124700.1"/>
    </source>
</evidence>
<dbReference type="SUPFAM" id="SSF54637">
    <property type="entry name" value="Thioesterase/thiol ester dehydrase-isomerase"/>
    <property type="match status" value="1"/>
</dbReference>
<dbReference type="InterPro" id="IPR002539">
    <property type="entry name" value="MaoC-like_dom"/>
</dbReference>
<dbReference type="Gene3D" id="3.10.129.10">
    <property type="entry name" value="Hotdog Thioesterase"/>
    <property type="match status" value="1"/>
</dbReference>
<comment type="caution">
    <text evidence="3">The sequence shown here is derived from an EMBL/GenBank/DDBJ whole genome shotgun (WGS) entry which is preliminary data.</text>
</comment>
<proteinExistence type="inferred from homology"/>
<dbReference type="PANTHER" id="PTHR42993:SF1">
    <property type="entry name" value="MAOC-LIKE DEHYDRATASE DOMAIN-CONTAINING PROTEIN"/>
    <property type="match status" value="1"/>
</dbReference>
<organism evidence="3 4">
    <name type="scientific">Nocardioides bigeumensis</name>
    <dbReference type="NCBI Taxonomy" id="433657"/>
    <lineage>
        <taxon>Bacteria</taxon>
        <taxon>Bacillati</taxon>
        <taxon>Actinomycetota</taxon>
        <taxon>Actinomycetes</taxon>
        <taxon>Propionibacteriales</taxon>
        <taxon>Nocardioidaceae</taxon>
        <taxon>Nocardioides</taxon>
    </lineage>
</organism>
<dbReference type="Pfam" id="PF01575">
    <property type="entry name" value="MaoC_dehydratas"/>
    <property type="match status" value="1"/>
</dbReference>
<accession>A0ABN2YE93</accession>
<dbReference type="InterPro" id="IPR029069">
    <property type="entry name" value="HotDog_dom_sf"/>
</dbReference>
<dbReference type="Proteomes" id="UP001500575">
    <property type="component" value="Unassembled WGS sequence"/>
</dbReference>
<keyword evidence="4" id="KW-1185">Reference proteome</keyword>
<feature type="domain" description="MaoC-like" evidence="2">
    <location>
        <begin position="20"/>
        <end position="123"/>
    </location>
</feature>
<gene>
    <name evidence="3" type="ORF">GCM10009843_21640</name>
</gene>
<evidence type="ECO:0000313" key="4">
    <source>
        <dbReference type="Proteomes" id="UP001500575"/>
    </source>
</evidence>
<dbReference type="CDD" id="cd03450">
    <property type="entry name" value="NodN"/>
    <property type="match status" value="1"/>
</dbReference>
<dbReference type="EMBL" id="BAAAQQ010000011">
    <property type="protein sequence ID" value="GAA2124700.1"/>
    <property type="molecule type" value="Genomic_DNA"/>
</dbReference>
<reference evidence="3 4" key="1">
    <citation type="journal article" date="2019" name="Int. J. Syst. Evol. Microbiol.">
        <title>The Global Catalogue of Microorganisms (GCM) 10K type strain sequencing project: providing services to taxonomists for standard genome sequencing and annotation.</title>
        <authorList>
            <consortium name="The Broad Institute Genomics Platform"/>
            <consortium name="The Broad Institute Genome Sequencing Center for Infectious Disease"/>
            <person name="Wu L."/>
            <person name="Ma J."/>
        </authorList>
    </citation>
    <scope>NUCLEOTIDE SEQUENCE [LARGE SCALE GENOMIC DNA]</scope>
    <source>
        <strain evidence="3 4">JCM 16021</strain>
    </source>
</reference>
<sequence length="139" mass="15212">MTDAPHAVQVANAEEVLQLAGRELGPTSWFEVTQHDVDAFGSAVLDWHWAHNDPERAAGGPFGGPIAHAHMTLALAPHFRAELITFTSGECMFYGYDRVRFPAPVLVGARLRVHATVLQVEEVPGGEQLTIDLRFEIEG</sequence>
<comment type="similarity">
    <text evidence="1">Belongs to the enoyl-CoA hydratase/isomerase family.</text>
</comment>
<evidence type="ECO:0000256" key="1">
    <source>
        <dbReference type="ARBA" id="ARBA00005254"/>
    </source>
</evidence>
<evidence type="ECO:0000259" key="2">
    <source>
        <dbReference type="Pfam" id="PF01575"/>
    </source>
</evidence>